<evidence type="ECO:0000256" key="1">
    <source>
        <dbReference type="ARBA" id="ARBA00022574"/>
    </source>
</evidence>
<proteinExistence type="predicted"/>
<sequence>MAPRSLAVRRVGESRCGTSNHTELSWDGPPSGVPRIAISPDGQLIAVGDSAVAIYNMQGRRVNDSIKVDTRVWSVSFSPNGCKLACATLDDIRVYDISSGVLILDPLECDEARILCLLWSHDGSRLFSGSGDTMIRCWNADTGEQIGHPWTGHTDWIRSLSLSPDGSILASASWDRTVRFWDATSGHPVGQPLLHEDDLQVVCFSPSGEFVASAGDDRRMYVVWRVPWLDLVESGKDAHRIYRITCHSSLTLIDPVAQPPFAPTRPVAPSTPSSELQYEMSPSLVIPSPPPDLTPHIVRADNQYVAGGGFGDMYRCWYHDGSPKEVRVWNTTLAVYWLPLPQVAVKSLRFSFAIDGDASEMSTKVIDLTDS</sequence>
<dbReference type="Pfam" id="PF00400">
    <property type="entry name" value="WD40"/>
    <property type="match status" value="4"/>
</dbReference>
<dbReference type="PANTHER" id="PTHR19848:SF8">
    <property type="entry name" value="F-BOX AND WD REPEAT DOMAIN CONTAINING 7"/>
    <property type="match status" value="1"/>
</dbReference>
<dbReference type="PROSITE" id="PS50082">
    <property type="entry name" value="WD_REPEATS_2"/>
    <property type="match status" value="2"/>
</dbReference>
<dbReference type="SUPFAM" id="SSF50978">
    <property type="entry name" value="WD40 repeat-like"/>
    <property type="match status" value="1"/>
</dbReference>
<dbReference type="EMBL" id="JAGFBS010000001">
    <property type="protein sequence ID" value="KAG6382167.1"/>
    <property type="molecule type" value="Genomic_DNA"/>
</dbReference>
<dbReference type="OrthoDB" id="3203311at2759"/>
<name>A0A8I2Z264_9AGAM</name>
<evidence type="ECO:0000313" key="4">
    <source>
        <dbReference type="EMBL" id="KAG6382167.1"/>
    </source>
</evidence>
<evidence type="ECO:0000313" key="5">
    <source>
        <dbReference type="Proteomes" id="UP000683000"/>
    </source>
</evidence>
<feature type="repeat" description="WD" evidence="3">
    <location>
        <begin position="107"/>
        <end position="148"/>
    </location>
</feature>
<dbReference type="InterPro" id="IPR036322">
    <property type="entry name" value="WD40_repeat_dom_sf"/>
</dbReference>
<dbReference type="PROSITE" id="PS50294">
    <property type="entry name" value="WD_REPEATS_REGION"/>
    <property type="match status" value="2"/>
</dbReference>
<dbReference type="InterPro" id="IPR001680">
    <property type="entry name" value="WD40_rpt"/>
</dbReference>
<dbReference type="InterPro" id="IPR015943">
    <property type="entry name" value="WD40/YVTN_repeat-like_dom_sf"/>
</dbReference>
<dbReference type="AlphaFoldDB" id="A0A8I2Z264"/>
<dbReference type="Gene3D" id="2.130.10.10">
    <property type="entry name" value="YVTN repeat-like/Quinoprotein amine dehydrogenase"/>
    <property type="match status" value="2"/>
</dbReference>
<accession>A0A8I2Z264</accession>
<organism evidence="4 5">
    <name type="scientific">Boletus reticuloceps</name>
    <dbReference type="NCBI Taxonomy" id="495285"/>
    <lineage>
        <taxon>Eukaryota</taxon>
        <taxon>Fungi</taxon>
        <taxon>Dikarya</taxon>
        <taxon>Basidiomycota</taxon>
        <taxon>Agaricomycotina</taxon>
        <taxon>Agaricomycetes</taxon>
        <taxon>Agaricomycetidae</taxon>
        <taxon>Boletales</taxon>
        <taxon>Boletineae</taxon>
        <taxon>Boletaceae</taxon>
        <taxon>Boletoideae</taxon>
        <taxon>Boletus</taxon>
    </lineage>
</organism>
<feature type="repeat" description="WD" evidence="3">
    <location>
        <begin position="150"/>
        <end position="191"/>
    </location>
</feature>
<gene>
    <name evidence="4" type="ORF">JVT61DRAFT_815</name>
</gene>
<keyword evidence="1 3" id="KW-0853">WD repeat</keyword>
<protein>
    <submittedName>
        <fullName evidence="4">WD40-repeat-containing domain protein</fullName>
    </submittedName>
</protein>
<dbReference type="PROSITE" id="PS00678">
    <property type="entry name" value="WD_REPEATS_1"/>
    <property type="match status" value="1"/>
</dbReference>
<dbReference type="InterPro" id="IPR019775">
    <property type="entry name" value="WD40_repeat_CS"/>
</dbReference>
<evidence type="ECO:0000256" key="3">
    <source>
        <dbReference type="PROSITE-ProRule" id="PRU00221"/>
    </source>
</evidence>
<reference evidence="4" key="1">
    <citation type="submission" date="2021-03" db="EMBL/GenBank/DDBJ databases">
        <title>Evolutionary innovations through gain and loss of genes in the ectomycorrhizal Boletales.</title>
        <authorList>
            <person name="Wu G."/>
            <person name="Miyauchi S."/>
            <person name="Morin E."/>
            <person name="Yang Z.-L."/>
            <person name="Xu J."/>
            <person name="Martin F.M."/>
        </authorList>
    </citation>
    <scope>NUCLEOTIDE SEQUENCE</scope>
    <source>
        <strain evidence="4">BR01</strain>
    </source>
</reference>
<dbReference type="PANTHER" id="PTHR19848">
    <property type="entry name" value="WD40 REPEAT PROTEIN"/>
    <property type="match status" value="1"/>
</dbReference>
<comment type="caution">
    <text evidence="4">The sequence shown here is derived from an EMBL/GenBank/DDBJ whole genome shotgun (WGS) entry which is preliminary data.</text>
</comment>
<keyword evidence="2" id="KW-0677">Repeat</keyword>
<keyword evidence="5" id="KW-1185">Reference proteome</keyword>
<evidence type="ECO:0000256" key="2">
    <source>
        <dbReference type="ARBA" id="ARBA00022737"/>
    </source>
</evidence>
<dbReference type="SMART" id="SM00320">
    <property type="entry name" value="WD40"/>
    <property type="match status" value="5"/>
</dbReference>
<dbReference type="Proteomes" id="UP000683000">
    <property type="component" value="Unassembled WGS sequence"/>
</dbReference>